<gene>
    <name evidence="1" type="ORF">LQV63_07830</name>
</gene>
<keyword evidence="2" id="KW-1185">Reference proteome</keyword>
<sequence length="53" mass="6051">MMLQEQMEPFAALLRRHEDAGKSFYLLDHHGAEVQMPLEQVLSIGSIPNVIMK</sequence>
<comment type="caution">
    <text evidence="1">The sequence shown here is derived from an EMBL/GenBank/DDBJ whole genome shotgun (WGS) entry which is preliminary data.</text>
</comment>
<name>A0ABS8YCJ6_9BACL</name>
<dbReference type="EMBL" id="JAJNBZ010000004">
    <property type="protein sequence ID" value="MCE5169217.1"/>
    <property type="molecule type" value="Genomic_DNA"/>
</dbReference>
<accession>A0ABS8YCJ6</accession>
<proteinExistence type="predicted"/>
<reference evidence="1 2" key="1">
    <citation type="submission" date="2021-11" db="EMBL/GenBank/DDBJ databases">
        <title>Draft genome sequence of Paenibacillus profundus YoMME, a new Gram-positive bacteria with exoelectrogenic properties.</title>
        <authorList>
            <person name="Hubenova Y."/>
            <person name="Hubenova E."/>
            <person name="Manasiev Y."/>
            <person name="Peykov S."/>
            <person name="Mitov M."/>
        </authorList>
    </citation>
    <scope>NUCLEOTIDE SEQUENCE [LARGE SCALE GENOMIC DNA]</scope>
    <source>
        <strain evidence="1 2">YoMME</strain>
    </source>
</reference>
<organism evidence="1 2">
    <name type="scientific">Paenibacillus profundus</name>
    <dbReference type="NCBI Taxonomy" id="1173085"/>
    <lineage>
        <taxon>Bacteria</taxon>
        <taxon>Bacillati</taxon>
        <taxon>Bacillota</taxon>
        <taxon>Bacilli</taxon>
        <taxon>Bacillales</taxon>
        <taxon>Paenibacillaceae</taxon>
        <taxon>Paenibacillus</taxon>
    </lineage>
</organism>
<evidence type="ECO:0000313" key="2">
    <source>
        <dbReference type="Proteomes" id="UP001199916"/>
    </source>
</evidence>
<evidence type="ECO:0000313" key="1">
    <source>
        <dbReference type="EMBL" id="MCE5169217.1"/>
    </source>
</evidence>
<protein>
    <submittedName>
        <fullName evidence="1">Uncharacterized protein</fullName>
    </submittedName>
</protein>
<dbReference type="Proteomes" id="UP001199916">
    <property type="component" value="Unassembled WGS sequence"/>
</dbReference>